<dbReference type="InterPro" id="IPR011990">
    <property type="entry name" value="TPR-like_helical_dom_sf"/>
</dbReference>
<proteinExistence type="predicted"/>
<evidence type="ECO:0000313" key="2">
    <source>
        <dbReference type="EMBL" id="XCJ79464.1"/>
    </source>
</evidence>
<feature type="region of interest" description="Disordered" evidence="1">
    <location>
        <begin position="1"/>
        <end position="20"/>
    </location>
</feature>
<dbReference type="Gene3D" id="1.25.40.10">
    <property type="entry name" value="Tetratricopeptide repeat domain"/>
    <property type="match status" value="1"/>
</dbReference>
<dbReference type="EMBL" id="CP159578">
    <property type="protein sequence ID" value="XCJ79464.1"/>
    <property type="molecule type" value="Genomic_DNA"/>
</dbReference>
<dbReference type="AlphaFoldDB" id="A0AB74U6P7"/>
<name>A0AB74U6P7_9GAMM</name>
<gene>
    <name evidence="2" type="ORF">ABV408_18785</name>
</gene>
<dbReference type="SUPFAM" id="SSF48452">
    <property type="entry name" value="TPR-like"/>
    <property type="match status" value="1"/>
</dbReference>
<dbReference type="Pfam" id="PF06041">
    <property type="entry name" value="DUF924"/>
    <property type="match status" value="1"/>
</dbReference>
<protein>
    <submittedName>
        <fullName evidence="2">DUF924 family protein</fullName>
    </submittedName>
</protein>
<sequence length="201" mass="22742">MPDTPRDSAETPDTHTQTTRDIATPQAVCDFWFETLTPKQWFAKDAALDDEIAARFGATLAAAARCELWHWRDTPTGRLAEIVVLDQFSRNVHRNTPAAFAQDPLALALAQELIARSEDTTLPLTQRIFAYMPFMHSESLAIHARAVALFDAPGMETQLDYEHRHREILQRFGRYPHRNAILGRVSTPEEIAFLRQPGSAF</sequence>
<organism evidence="2">
    <name type="scientific">Salinicola endophyticus</name>
    <dbReference type="NCBI Taxonomy" id="1949083"/>
    <lineage>
        <taxon>Bacteria</taxon>
        <taxon>Pseudomonadati</taxon>
        <taxon>Pseudomonadota</taxon>
        <taxon>Gammaproteobacteria</taxon>
        <taxon>Oceanospirillales</taxon>
        <taxon>Halomonadaceae</taxon>
        <taxon>Salinicola</taxon>
    </lineage>
</organism>
<dbReference type="Gene3D" id="1.20.58.320">
    <property type="entry name" value="TPR-like"/>
    <property type="match status" value="1"/>
</dbReference>
<accession>A0AB74U6P7</accession>
<reference evidence="2" key="1">
    <citation type="submission" date="2024-06" db="EMBL/GenBank/DDBJ databases">
        <title>Complete genome of Salinicola endophyticus HNIBRBA4755.</title>
        <authorList>
            <person name="Shin S.Y."/>
            <person name="Kang H."/>
            <person name="Song J."/>
        </authorList>
    </citation>
    <scope>NUCLEOTIDE SEQUENCE</scope>
    <source>
        <strain evidence="2">HNIBRBA4755</strain>
    </source>
</reference>
<dbReference type="RefSeq" id="WP_353980397.1">
    <property type="nucleotide sequence ID" value="NZ_CP159578.1"/>
</dbReference>
<feature type="compositionally biased region" description="Basic and acidic residues" evidence="1">
    <location>
        <begin position="1"/>
        <end position="13"/>
    </location>
</feature>
<dbReference type="InterPro" id="IPR010323">
    <property type="entry name" value="DUF924"/>
</dbReference>
<evidence type="ECO:0000256" key="1">
    <source>
        <dbReference type="SAM" id="MobiDB-lite"/>
    </source>
</evidence>